<gene>
    <name evidence="2" type="ORF">OR16_41566</name>
</gene>
<keyword evidence="1" id="KW-0472">Membrane</keyword>
<reference evidence="2 3" key="1">
    <citation type="journal article" date="2012" name="J. Bacteriol.">
        <title>De Novo Genome Project of Cupriavidus basilensis OR16.</title>
        <authorList>
            <person name="Cserhati M."/>
            <person name="Kriszt B."/>
            <person name="Szoboszlay S."/>
            <person name="Toth A."/>
            <person name="Szabo I."/>
            <person name="Tancsics A."/>
            <person name="Nagy I."/>
            <person name="Horvath B."/>
            <person name="Nagy I."/>
            <person name="Kukolya J."/>
        </authorList>
    </citation>
    <scope>NUCLEOTIDE SEQUENCE [LARGE SCALE GENOMIC DNA]</scope>
    <source>
        <strain evidence="2 3">OR16</strain>
    </source>
</reference>
<dbReference type="RefSeq" id="WP_006164666.1">
    <property type="nucleotide sequence ID" value="NZ_AHJE01000218.1"/>
</dbReference>
<keyword evidence="1" id="KW-0812">Transmembrane</keyword>
<feature type="transmembrane region" description="Helical" evidence="1">
    <location>
        <begin position="47"/>
        <end position="71"/>
    </location>
</feature>
<evidence type="ECO:0000313" key="2">
    <source>
        <dbReference type="EMBL" id="EHP37655.1"/>
    </source>
</evidence>
<proteinExistence type="predicted"/>
<dbReference type="AlphaFoldDB" id="H1SII9"/>
<keyword evidence="1" id="KW-1133">Transmembrane helix</keyword>
<evidence type="ECO:0000256" key="1">
    <source>
        <dbReference type="SAM" id="Phobius"/>
    </source>
</evidence>
<comment type="caution">
    <text evidence="2">The sequence shown here is derived from an EMBL/GenBank/DDBJ whole genome shotgun (WGS) entry which is preliminary data.</text>
</comment>
<organism evidence="2 3">
    <name type="scientific">Cupriavidus basilensis OR16</name>
    <dbReference type="NCBI Taxonomy" id="1127483"/>
    <lineage>
        <taxon>Bacteria</taxon>
        <taxon>Pseudomonadati</taxon>
        <taxon>Pseudomonadota</taxon>
        <taxon>Betaproteobacteria</taxon>
        <taxon>Burkholderiales</taxon>
        <taxon>Burkholderiaceae</taxon>
        <taxon>Cupriavidus</taxon>
    </lineage>
</organism>
<name>H1SII9_9BURK</name>
<dbReference type="OrthoDB" id="9939694at2"/>
<dbReference type="Proteomes" id="UP000005808">
    <property type="component" value="Unassembled WGS sequence"/>
</dbReference>
<protein>
    <submittedName>
        <fullName evidence="2">Uncharacterized protein</fullName>
    </submittedName>
</protein>
<evidence type="ECO:0000313" key="3">
    <source>
        <dbReference type="Proteomes" id="UP000005808"/>
    </source>
</evidence>
<dbReference type="EMBL" id="AHJE01000218">
    <property type="protein sequence ID" value="EHP37655.1"/>
    <property type="molecule type" value="Genomic_DNA"/>
</dbReference>
<accession>H1SII9</accession>
<dbReference type="PATRIC" id="fig|1127483.3.peg.8244"/>
<sequence length="72" mass="7654">MMRRTFLIDAGKRIGGASYRLAIASWRSASFLSVMATQTMTASMVGALLLMTLACSLYVIGMGLGHVGGILR</sequence>